<sequence>MLSKLKKISLLDNIRIATGDSSLLMEIEERCARGYLCTLSIVLAIFLDTIENFPLETVRYITTLLAGCQGTHDYALQLTPEGGWLCCYYDKNMAVEIMAVEIEKHLALTRYLASVISCHVKIEQDK</sequence>
<comment type="caution">
    <text evidence="1">The sequence shown here is derived from an EMBL/GenBank/DDBJ whole genome shotgun (WGS) entry which is preliminary data.</text>
</comment>
<keyword evidence="2" id="KW-1185">Reference proteome</keyword>
<accession>A0AA91EGS9</accession>
<organism evidence="1 2">
    <name type="scientific">Obesumbacterium proteus ATCC 12841</name>
    <dbReference type="NCBI Taxonomy" id="1354268"/>
    <lineage>
        <taxon>Bacteria</taxon>
        <taxon>Pseudomonadati</taxon>
        <taxon>Pseudomonadota</taxon>
        <taxon>Gammaproteobacteria</taxon>
        <taxon>Enterobacterales</taxon>
        <taxon>Hafniaceae</taxon>
        <taxon>Obesumbacterium</taxon>
    </lineage>
</organism>
<name>A0AA91EGS9_9GAMM</name>
<dbReference type="EMBL" id="LXEX01000031">
    <property type="protein sequence ID" value="OAT59088.1"/>
    <property type="molecule type" value="Genomic_DNA"/>
</dbReference>
<evidence type="ECO:0000313" key="1">
    <source>
        <dbReference type="EMBL" id="OAT59088.1"/>
    </source>
</evidence>
<evidence type="ECO:0000313" key="2">
    <source>
        <dbReference type="Proteomes" id="UP000078431"/>
    </source>
</evidence>
<gene>
    <name evidence="1" type="ORF">M993_02391</name>
</gene>
<reference evidence="1 2" key="1">
    <citation type="submission" date="2016-04" db="EMBL/GenBank/DDBJ databases">
        <title>ATOL: Assembling a taxonomically balanced genome-scale reconstruction of the evolutionary history of the Enterobacteriaceae.</title>
        <authorList>
            <person name="Plunkett G.III."/>
            <person name="Neeno-Eckwall E.C."/>
            <person name="Glasner J.D."/>
            <person name="Perna N.T."/>
        </authorList>
    </citation>
    <scope>NUCLEOTIDE SEQUENCE [LARGE SCALE GENOMIC DNA]</scope>
    <source>
        <strain evidence="1 2">ATCC 12841</strain>
    </source>
</reference>
<dbReference type="AlphaFoldDB" id="A0AA91EGS9"/>
<dbReference type="RefSeq" id="WP_061552983.1">
    <property type="nucleotide sequence ID" value="NZ_LXEX01000031.1"/>
</dbReference>
<proteinExistence type="predicted"/>
<protein>
    <submittedName>
        <fullName evidence="1">Pathogenicity island protein C</fullName>
    </submittedName>
</protein>
<dbReference type="Proteomes" id="UP000078431">
    <property type="component" value="Unassembled WGS sequence"/>
</dbReference>